<dbReference type="Proteomes" id="UP000000600">
    <property type="component" value="Unassembled WGS sequence"/>
</dbReference>
<organism evidence="1 2">
    <name type="scientific">Paramecium tetraurelia</name>
    <dbReference type="NCBI Taxonomy" id="5888"/>
    <lineage>
        <taxon>Eukaryota</taxon>
        <taxon>Sar</taxon>
        <taxon>Alveolata</taxon>
        <taxon>Ciliophora</taxon>
        <taxon>Intramacronucleata</taxon>
        <taxon>Oligohymenophorea</taxon>
        <taxon>Peniculida</taxon>
        <taxon>Parameciidae</taxon>
        <taxon>Paramecium</taxon>
    </lineage>
</organism>
<dbReference type="AlphaFoldDB" id="A0BX53"/>
<proteinExistence type="predicted"/>
<evidence type="ECO:0000313" key="1">
    <source>
        <dbReference type="EMBL" id="CAK63120.1"/>
    </source>
</evidence>
<dbReference type="KEGG" id="ptm:GSPATT00032972001"/>
<dbReference type="InParanoid" id="A0BX53"/>
<sequence length="391" mass="45667">MFELCAIVGYDIDKKPNLDMLLKNEYEPEILEIYPSHLKKSPLISHSISQCFSQGQPSLYSHDNKLIHPTKLNSKDIGISSKIHQFQVQLDDSTYKYCHVLSFYEQAYIQNIETLAGKRTKIITWSPQIDIQALINSKQVTAIKSTLLSNNANICIYVQKSIVVVSNQNETGCEATLVNFINQQLSRDQNRSHYLNKQYIQTLTNSQQNNKLLNELLTINQELFQNLLRLPSFELSNLIEFFNVQHQAQKQYAYYQYRLVISNLDFDENVKIQHIPSMNFISHESTQEGHCNIISQELFHLQEMPKDVFYNPPDKIKQFRERVRKSNKKAKKPLIPIQPQSHMAKQNQLLKAKPIMRPQDFSFHEVQNKKPQRNQIFNSLNFPQTKTLLKL</sequence>
<reference evidence="1 2" key="1">
    <citation type="journal article" date="2006" name="Nature">
        <title>Global trends of whole-genome duplications revealed by the ciliate Paramecium tetraurelia.</title>
        <authorList>
            <consortium name="Genoscope"/>
            <person name="Aury J.-M."/>
            <person name="Jaillon O."/>
            <person name="Duret L."/>
            <person name="Noel B."/>
            <person name="Jubin C."/>
            <person name="Porcel B.M."/>
            <person name="Segurens B."/>
            <person name="Daubin V."/>
            <person name="Anthouard V."/>
            <person name="Aiach N."/>
            <person name="Arnaiz O."/>
            <person name="Billaut A."/>
            <person name="Beisson J."/>
            <person name="Blanc I."/>
            <person name="Bouhouche K."/>
            <person name="Camara F."/>
            <person name="Duharcourt S."/>
            <person name="Guigo R."/>
            <person name="Gogendeau D."/>
            <person name="Katinka M."/>
            <person name="Keller A.-M."/>
            <person name="Kissmehl R."/>
            <person name="Klotz C."/>
            <person name="Koll F."/>
            <person name="Le Moue A."/>
            <person name="Lepere C."/>
            <person name="Malinsky S."/>
            <person name="Nowacki M."/>
            <person name="Nowak J.K."/>
            <person name="Plattner H."/>
            <person name="Poulain J."/>
            <person name="Ruiz F."/>
            <person name="Serrano V."/>
            <person name="Zagulski M."/>
            <person name="Dessen P."/>
            <person name="Betermier M."/>
            <person name="Weissenbach J."/>
            <person name="Scarpelli C."/>
            <person name="Schachter V."/>
            <person name="Sperling L."/>
            <person name="Meyer E."/>
            <person name="Cohen J."/>
            <person name="Wincker P."/>
        </authorList>
    </citation>
    <scope>NUCLEOTIDE SEQUENCE [LARGE SCALE GENOMIC DNA]</scope>
    <source>
        <strain evidence="1 2">Stock d4-2</strain>
    </source>
</reference>
<dbReference type="EMBL" id="CT868023">
    <property type="protein sequence ID" value="CAK63120.1"/>
    <property type="molecule type" value="Genomic_DNA"/>
</dbReference>
<accession>A0BX53</accession>
<gene>
    <name evidence="1" type="ORF">GSPATT00032972001</name>
</gene>
<name>A0BX53_PARTE</name>
<dbReference type="OrthoDB" id="288192at2759"/>
<dbReference type="HOGENOM" id="CLU_706880_0_0_1"/>
<dbReference type="GeneID" id="5016302"/>
<evidence type="ECO:0000313" key="2">
    <source>
        <dbReference type="Proteomes" id="UP000000600"/>
    </source>
</evidence>
<dbReference type="RefSeq" id="XP_001430518.1">
    <property type="nucleotide sequence ID" value="XM_001430481.1"/>
</dbReference>
<protein>
    <submittedName>
        <fullName evidence="1">Uncharacterized protein</fullName>
    </submittedName>
</protein>
<keyword evidence="2" id="KW-1185">Reference proteome</keyword>
<dbReference type="OMA" id="MNFISHE"/>